<dbReference type="OrthoDB" id="427001at2759"/>
<proteinExistence type="predicted"/>
<evidence type="ECO:0000313" key="3">
    <source>
        <dbReference type="Proteomes" id="UP000179807"/>
    </source>
</evidence>
<dbReference type="SUPFAM" id="SSF52047">
    <property type="entry name" value="RNI-like"/>
    <property type="match status" value="1"/>
</dbReference>
<gene>
    <name evidence="2" type="ORF">TRFO_26969</name>
</gene>
<dbReference type="Pfam" id="PF13516">
    <property type="entry name" value="LRR_6"/>
    <property type="match status" value="3"/>
</dbReference>
<dbReference type="Proteomes" id="UP000179807">
    <property type="component" value="Unassembled WGS sequence"/>
</dbReference>
<dbReference type="Gene3D" id="3.80.10.10">
    <property type="entry name" value="Ribonuclease Inhibitor"/>
    <property type="match status" value="2"/>
</dbReference>
<evidence type="ECO:0000313" key="2">
    <source>
        <dbReference type="EMBL" id="OHT05284.1"/>
    </source>
</evidence>
<dbReference type="PANTHER" id="PTHR46984">
    <property type="entry name" value="LEUCINE-RICH REPEAT-CONTAINING PROTEIN 71"/>
    <property type="match status" value="1"/>
</dbReference>
<feature type="compositionally biased region" description="Basic residues" evidence="1">
    <location>
        <begin position="253"/>
        <end position="266"/>
    </location>
</feature>
<feature type="region of interest" description="Disordered" evidence="1">
    <location>
        <begin position="253"/>
        <end position="277"/>
    </location>
</feature>
<dbReference type="AlphaFoldDB" id="A0A1J4K6E4"/>
<evidence type="ECO:0000256" key="1">
    <source>
        <dbReference type="SAM" id="MobiDB-lite"/>
    </source>
</evidence>
<dbReference type="RefSeq" id="XP_068358420.1">
    <property type="nucleotide sequence ID" value="XM_068505266.1"/>
</dbReference>
<dbReference type="InterPro" id="IPR032675">
    <property type="entry name" value="LRR_dom_sf"/>
</dbReference>
<reference evidence="2" key="1">
    <citation type="submission" date="2016-10" db="EMBL/GenBank/DDBJ databases">
        <authorList>
            <person name="Benchimol M."/>
            <person name="Almeida L.G."/>
            <person name="Vasconcelos A.T."/>
            <person name="Perreira-Neves A."/>
            <person name="Rosa I.A."/>
            <person name="Tasca T."/>
            <person name="Bogo M.R."/>
            <person name="de Souza W."/>
        </authorList>
    </citation>
    <scope>NUCLEOTIDE SEQUENCE [LARGE SCALE GENOMIC DNA]</scope>
    <source>
        <strain evidence="2">K</strain>
    </source>
</reference>
<dbReference type="InterPro" id="IPR001611">
    <property type="entry name" value="Leu-rich_rpt"/>
</dbReference>
<comment type="caution">
    <text evidence="2">The sequence shown here is derived from an EMBL/GenBank/DDBJ whole genome shotgun (WGS) entry which is preliminary data.</text>
</comment>
<accession>A0A1J4K6E4</accession>
<sequence>MPPRKSSSSKKQESTPMNAEFIQCCKVLGFQDDEFVLQITPFLNKSETHLRLVNLTINSNSGKLILRFMQRYQKLQQVTFYSCVFSDPSFYKQLSSEFNKCTANSISFDYIPEQRDNLLPLLMTPSLDILSLRGNQCITSYDFIAHQKRPFPPSLNTFFNTLCNSPIKVLNLYGCHLGDEGAITLAHSLYFNKNLQCLSLARNRIGDDGAIALSSALSRYVLDEQETAIVEKFKNDESKPKISDEGGVLIKKKKGQKSVPVKKHPPPRAAGKKGAQAHQITERLNNFDPSAQVKAIIFNKWNSCITLPDTNQKVIPGNTTISSLILDENNITEKGGKALMEMLNYNNRIVQFSIVNNDDLKQETICKLRRIIPQSY</sequence>
<dbReference type="InterPro" id="IPR053040">
    <property type="entry name" value="LRR-containing_protein_71"/>
</dbReference>
<dbReference type="EMBL" id="MLAK01000762">
    <property type="protein sequence ID" value="OHT05284.1"/>
    <property type="molecule type" value="Genomic_DNA"/>
</dbReference>
<name>A0A1J4K6E4_9EUKA</name>
<evidence type="ECO:0008006" key="4">
    <source>
        <dbReference type="Google" id="ProtNLM"/>
    </source>
</evidence>
<dbReference type="GeneID" id="94839970"/>
<dbReference type="SMART" id="SM00368">
    <property type="entry name" value="LRR_RI"/>
    <property type="match status" value="3"/>
</dbReference>
<protein>
    <recommendedName>
        <fullName evidence="4">Leucine Rich Repeat family protein</fullName>
    </recommendedName>
</protein>
<dbReference type="PANTHER" id="PTHR46984:SF1">
    <property type="entry name" value="LEUCINE-RICH REPEAT-CONTAINING PROTEIN 71"/>
    <property type="match status" value="1"/>
</dbReference>
<dbReference type="VEuPathDB" id="TrichDB:TRFO_26969"/>
<organism evidence="2 3">
    <name type="scientific">Tritrichomonas foetus</name>
    <dbReference type="NCBI Taxonomy" id="1144522"/>
    <lineage>
        <taxon>Eukaryota</taxon>
        <taxon>Metamonada</taxon>
        <taxon>Parabasalia</taxon>
        <taxon>Tritrichomonadida</taxon>
        <taxon>Tritrichomonadidae</taxon>
        <taxon>Tritrichomonas</taxon>
    </lineage>
</organism>
<keyword evidence="3" id="KW-1185">Reference proteome</keyword>